<dbReference type="EMBL" id="LAZR01040367">
    <property type="protein sequence ID" value="KKL14658.1"/>
    <property type="molecule type" value="Genomic_DNA"/>
</dbReference>
<comment type="caution">
    <text evidence="1">The sequence shown here is derived from an EMBL/GenBank/DDBJ whole genome shotgun (WGS) entry which is preliminary data.</text>
</comment>
<reference evidence="1" key="1">
    <citation type="journal article" date="2015" name="Nature">
        <title>Complex archaea that bridge the gap between prokaryotes and eukaryotes.</title>
        <authorList>
            <person name="Spang A."/>
            <person name="Saw J.H."/>
            <person name="Jorgensen S.L."/>
            <person name="Zaremba-Niedzwiedzka K."/>
            <person name="Martijn J."/>
            <person name="Lind A.E."/>
            <person name="van Eijk R."/>
            <person name="Schleper C."/>
            <person name="Guy L."/>
            <person name="Ettema T.J."/>
        </authorList>
    </citation>
    <scope>NUCLEOTIDE SEQUENCE</scope>
</reference>
<dbReference type="AlphaFoldDB" id="A0A0F9DRU3"/>
<proteinExistence type="predicted"/>
<organism evidence="1">
    <name type="scientific">marine sediment metagenome</name>
    <dbReference type="NCBI Taxonomy" id="412755"/>
    <lineage>
        <taxon>unclassified sequences</taxon>
        <taxon>metagenomes</taxon>
        <taxon>ecological metagenomes</taxon>
    </lineage>
</organism>
<protein>
    <submittedName>
        <fullName evidence="1">Uncharacterized protein</fullName>
    </submittedName>
</protein>
<evidence type="ECO:0000313" key="1">
    <source>
        <dbReference type="EMBL" id="KKL14658.1"/>
    </source>
</evidence>
<sequence length="143" mass="16409">MADSENANNFWGPAIVVTIPRARLAQVVAEEERVAQAIERDAAGKKIPPGKAYEITGWRYFWKMGRLPKKKPRRVYFLWDGAVRAYHKTLLMEGGDCGFINGNMTRIWLRPEIYDIDPIPMKSFRGFRYFTDPVRAGWGGEGK</sequence>
<gene>
    <name evidence="1" type="ORF">LCGC14_2513440</name>
</gene>
<accession>A0A0F9DRU3</accession>
<name>A0A0F9DRU3_9ZZZZ</name>